<dbReference type="PANTHER" id="PTHR21450">
    <property type="entry name" value="PROTEIN ALTERED PHOSPHATE STARVATION RESPONSE 1"/>
    <property type="match status" value="1"/>
</dbReference>
<dbReference type="PANTHER" id="PTHR21450:SF6">
    <property type="entry name" value="EXPRESSED PROTEIN"/>
    <property type="match status" value="1"/>
</dbReference>
<reference evidence="2 3" key="1">
    <citation type="journal article" date="2023" name="Hortic Res">
        <title>Pangenome of water caltrop reveals structural variations and asymmetric subgenome divergence after allopolyploidization.</title>
        <authorList>
            <person name="Zhang X."/>
            <person name="Chen Y."/>
            <person name="Wang L."/>
            <person name="Yuan Y."/>
            <person name="Fang M."/>
            <person name="Shi L."/>
            <person name="Lu R."/>
            <person name="Comes H.P."/>
            <person name="Ma Y."/>
            <person name="Chen Y."/>
            <person name="Huang G."/>
            <person name="Zhou Y."/>
            <person name="Zheng Z."/>
            <person name="Qiu Y."/>
        </authorList>
    </citation>
    <scope>NUCLEOTIDE SEQUENCE [LARGE SCALE GENOMIC DNA]</scope>
    <source>
        <tissue evidence="2">Roots</tissue>
    </source>
</reference>
<dbReference type="AlphaFoldDB" id="A0AAN7QGD9"/>
<name>A0AAN7QGD9_9MYRT</name>
<evidence type="ECO:0000313" key="2">
    <source>
        <dbReference type="EMBL" id="KAK4764240.1"/>
    </source>
</evidence>
<proteinExistence type="predicted"/>
<dbReference type="EMBL" id="JAXIOK010000008">
    <property type="protein sequence ID" value="KAK4764240.1"/>
    <property type="molecule type" value="Genomic_DNA"/>
</dbReference>
<comment type="caution">
    <text evidence="2">The sequence shown here is derived from an EMBL/GenBank/DDBJ whole genome shotgun (WGS) entry which is preliminary data.</text>
</comment>
<protein>
    <recommendedName>
        <fullName evidence="1">DUF632 domain-containing protein</fullName>
    </recommendedName>
</protein>
<keyword evidence="3" id="KW-1185">Reference proteome</keyword>
<dbReference type="Proteomes" id="UP001345219">
    <property type="component" value="Chromosome 11"/>
</dbReference>
<dbReference type="InterPro" id="IPR006867">
    <property type="entry name" value="DUF632"/>
</dbReference>
<sequence length="236" mass="27162">MFTKASELVRKTYDLKCKHLRHVEWKRERSEQINRTRAVVKDLYSRIKVAIQIIDSISKRIEEIRDRELQHRQITINLETELNSLSSSFSKWVCPEVLLAGYIQLARKMRFDAAEDRQKTSRRARRAPPPQLRMLCGPPIYATCGVWLEYLNALPTNPVTDSIKALAVETYEFLPLPEKNRGKNPHSPSASQNPDDRTAFAVSMLRGVGASKDQGSGFDRFRSGLLRFLQEFSLLD</sequence>
<gene>
    <name evidence="2" type="ORF">SAY87_013678</name>
</gene>
<organism evidence="2 3">
    <name type="scientific">Trapa incisa</name>
    <dbReference type="NCBI Taxonomy" id="236973"/>
    <lineage>
        <taxon>Eukaryota</taxon>
        <taxon>Viridiplantae</taxon>
        <taxon>Streptophyta</taxon>
        <taxon>Embryophyta</taxon>
        <taxon>Tracheophyta</taxon>
        <taxon>Spermatophyta</taxon>
        <taxon>Magnoliopsida</taxon>
        <taxon>eudicotyledons</taxon>
        <taxon>Gunneridae</taxon>
        <taxon>Pentapetalae</taxon>
        <taxon>rosids</taxon>
        <taxon>malvids</taxon>
        <taxon>Myrtales</taxon>
        <taxon>Lythraceae</taxon>
        <taxon>Trapa</taxon>
    </lineage>
</organism>
<accession>A0AAN7QGD9</accession>
<dbReference type="Pfam" id="PF04782">
    <property type="entry name" value="DUF632"/>
    <property type="match status" value="1"/>
</dbReference>
<evidence type="ECO:0000259" key="1">
    <source>
        <dbReference type="Pfam" id="PF04782"/>
    </source>
</evidence>
<feature type="domain" description="DUF632" evidence="1">
    <location>
        <begin position="4"/>
        <end position="70"/>
    </location>
</feature>
<evidence type="ECO:0000313" key="3">
    <source>
        <dbReference type="Proteomes" id="UP001345219"/>
    </source>
</evidence>